<dbReference type="EMBL" id="BCMH01000003">
    <property type="protein sequence ID" value="GAX03100.1"/>
    <property type="molecule type" value="Genomic_DNA"/>
</dbReference>
<evidence type="ECO:0000313" key="5">
    <source>
        <dbReference type="EMBL" id="GAX03100.1"/>
    </source>
</evidence>
<dbReference type="InterPro" id="IPR000835">
    <property type="entry name" value="HTH_MarR-typ"/>
</dbReference>
<reference evidence="5 6" key="1">
    <citation type="submission" date="2015-11" db="EMBL/GenBank/DDBJ databases">
        <title>Draft genome sequences of new species of the genus Lactobacillus isolated from orchardgrass silage.</title>
        <authorList>
            <person name="Tohno M."/>
            <person name="Tanizawa Y."/>
            <person name="Arita M."/>
        </authorList>
    </citation>
    <scope>NUCLEOTIDE SEQUENCE [LARGE SCALE GENOMIC DNA]</scope>
    <source>
        <strain evidence="5 6">IWT140</strain>
    </source>
</reference>
<dbReference type="InterPro" id="IPR023187">
    <property type="entry name" value="Tscrpt_reg_MarR-type_CS"/>
</dbReference>
<evidence type="ECO:0000256" key="3">
    <source>
        <dbReference type="ARBA" id="ARBA00023163"/>
    </source>
</evidence>
<dbReference type="PROSITE" id="PS01117">
    <property type="entry name" value="HTH_MARR_1"/>
    <property type="match status" value="1"/>
</dbReference>
<dbReference type="PROSITE" id="PS50995">
    <property type="entry name" value="HTH_MARR_2"/>
    <property type="match status" value="1"/>
</dbReference>
<dbReference type="GO" id="GO:0003677">
    <property type="term" value="F:DNA binding"/>
    <property type="evidence" value="ECO:0007669"/>
    <property type="project" value="UniProtKB-KW"/>
</dbReference>
<evidence type="ECO:0000256" key="2">
    <source>
        <dbReference type="ARBA" id="ARBA00023125"/>
    </source>
</evidence>
<keyword evidence="1" id="KW-0805">Transcription regulation</keyword>
<dbReference type="AlphaFoldDB" id="A0A1Z5IMV8"/>
<keyword evidence="3" id="KW-0804">Transcription</keyword>
<dbReference type="PRINTS" id="PR00598">
    <property type="entry name" value="HTHMARR"/>
</dbReference>
<evidence type="ECO:0000313" key="6">
    <source>
        <dbReference type="Proteomes" id="UP000198430"/>
    </source>
</evidence>
<protein>
    <submittedName>
        <fullName evidence="5">MarR family transcriptional regulator</fullName>
    </submittedName>
</protein>
<dbReference type="SMART" id="SM00347">
    <property type="entry name" value="HTH_MARR"/>
    <property type="match status" value="1"/>
</dbReference>
<dbReference type="PANTHER" id="PTHR42756:SF1">
    <property type="entry name" value="TRANSCRIPTIONAL REPRESSOR OF EMRAB OPERON"/>
    <property type="match status" value="1"/>
</dbReference>
<dbReference type="SUPFAM" id="SSF46785">
    <property type="entry name" value="Winged helix' DNA-binding domain"/>
    <property type="match status" value="1"/>
</dbReference>
<dbReference type="GO" id="GO:0003700">
    <property type="term" value="F:DNA-binding transcription factor activity"/>
    <property type="evidence" value="ECO:0007669"/>
    <property type="project" value="InterPro"/>
</dbReference>
<gene>
    <name evidence="5" type="primary">marR_9</name>
    <name evidence="5" type="ORF">IWT140_00698</name>
</gene>
<dbReference type="Pfam" id="PF01047">
    <property type="entry name" value="MarR"/>
    <property type="match status" value="1"/>
</dbReference>
<proteinExistence type="predicted"/>
<evidence type="ECO:0000256" key="1">
    <source>
        <dbReference type="ARBA" id="ARBA00023015"/>
    </source>
</evidence>
<evidence type="ECO:0000259" key="4">
    <source>
        <dbReference type="PROSITE" id="PS50995"/>
    </source>
</evidence>
<name>A0A1Z5IMV8_9LACO</name>
<dbReference type="InterPro" id="IPR036390">
    <property type="entry name" value="WH_DNA-bd_sf"/>
</dbReference>
<feature type="domain" description="HTH marR-type" evidence="4">
    <location>
        <begin position="8"/>
        <end position="138"/>
    </location>
</feature>
<dbReference type="PANTHER" id="PTHR42756">
    <property type="entry name" value="TRANSCRIPTIONAL REGULATOR, MARR"/>
    <property type="match status" value="1"/>
</dbReference>
<organism evidence="5 6">
    <name type="scientific">Secundilactobacillus pentosiphilus</name>
    <dbReference type="NCBI Taxonomy" id="1714682"/>
    <lineage>
        <taxon>Bacteria</taxon>
        <taxon>Bacillati</taxon>
        <taxon>Bacillota</taxon>
        <taxon>Bacilli</taxon>
        <taxon>Lactobacillales</taxon>
        <taxon>Lactobacillaceae</taxon>
        <taxon>Secundilactobacillus</taxon>
    </lineage>
</organism>
<accession>A0A1Z5IMV8</accession>
<keyword evidence="2" id="KW-0238">DNA-binding</keyword>
<dbReference type="Gene3D" id="1.10.10.10">
    <property type="entry name" value="Winged helix-like DNA-binding domain superfamily/Winged helix DNA-binding domain"/>
    <property type="match status" value="1"/>
</dbReference>
<dbReference type="InterPro" id="IPR036388">
    <property type="entry name" value="WH-like_DNA-bd_sf"/>
</dbReference>
<sequence>MTANTNDALELERLFTDLTQAITQNRTLDEFGLTRLQAITLKNVYTRIGISMSQLADTTGISRAQLTRLITTLEKRDLVERRHNEDNRRVVNVYGTEHGKNVIREHSQLIANRIQSHTKNLSPAEQTALTHHLREAIRLMVKAGIITPDDQSPLNQIRKDQPK</sequence>
<comment type="caution">
    <text evidence="5">The sequence shown here is derived from an EMBL/GenBank/DDBJ whole genome shotgun (WGS) entry which is preliminary data.</text>
</comment>
<dbReference type="Proteomes" id="UP000198430">
    <property type="component" value="Unassembled WGS sequence"/>
</dbReference>
<keyword evidence="6" id="KW-1185">Reference proteome</keyword>
<dbReference type="RefSeq" id="WP_089088074.1">
    <property type="nucleotide sequence ID" value="NZ_BCMH01000003.1"/>
</dbReference>